<gene>
    <name evidence="3" type="ORF">LZC95_51380</name>
</gene>
<accession>A0ABZ2K807</accession>
<feature type="chain" id="PRO_5047353528" evidence="1">
    <location>
        <begin position="25"/>
        <end position="292"/>
    </location>
</feature>
<sequence>MTYASALTRRSIRPAMLLAIFVTAAGCGSDGSGEANATASAVDDTGSNLAATPKVKVLSIGQLKVNGEDEIHAPFVNAATTWLKQIAPANNLEITFVESPNGITDAVLSKYNMILQLNYVPWGWNRTAQAAFEKYISEGRGGWVGLHHAGLYGPEVQPETEPLWTWYGDFLGKINYQNYIASFAEATVRIEDRSHPIFAGVPAKFQVTKDEWYTWDKSPRPNVHVLANVDENSYKPPSDIKMGGDHPVVWSNPKYRAKNVYIFMGHHPNLMQNTAYKTLLKNAIVWAGTPKR</sequence>
<proteinExistence type="predicted"/>
<evidence type="ECO:0000313" key="3">
    <source>
        <dbReference type="EMBL" id="WXA94813.1"/>
    </source>
</evidence>
<dbReference type="RefSeq" id="WP_394845423.1">
    <property type="nucleotide sequence ID" value="NZ_CP089982.1"/>
</dbReference>
<dbReference type="InterPro" id="IPR029062">
    <property type="entry name" value="Class_I_gatase-like"/>
</dbReference>
<keyword evidence="4" id="KW-1185">Reference proteome</keyword>
<feature type="signal peptide" evidence="1">
    <location>
        <begin position="1"/>
        <end position="24"/>
    </location>
</feature>
<dbReference type="PANTHER" id="PTHR40469">
    <property type="entry name" value="SECRETED GLYCOSYL HYDROLASE"/>
    <property type="match status" value="1"/>
</dbReference>
<evidence type="ECO:0000313" key="4">
    <source>
        <dbReference type="Proteomes" id="UP001379533"/>
    </source>
</evidence>
<organism evidence="3 4">
    <name type="scientific">Pendulispora brunnea</name>
    <dbReference type="NCBI Taxonomy" id="2905690"/>
    <lineage>
        <taxon>Bacteria</taxon>
        <taxon>Pseudomonadati</taxon>
        <taxon>Myxococcota</taxon>
        <taxon>Myxococcia</taxon>
        <taxon>Myxococcales</taxon>
        <taxon>Sorangiineae</taxon>
        <taxon>Pendulisporaceae</taxon>
        <taxon>Pendulispora</taxon>
    </lineage>
</organism>
<dbReference type="PANTHER" id="PTHR40469:SF2">
    <property type="entry name" value="GALACTOSE-BINDING DOMAIN-LIKE SUPERFAMILY PROTEIN"/>
    <property type="match status" value="1"/>
</dbReference>
<keyword evidence="1" id="KW-0732">Signal</keyword>
<dbReference type="Pfam" id="PF06283">
    <property type="entry name" value="ThuA"/>
    <property type="match status" value="1"/>
</dbReference>
<reference evidence="3 4" key="1">
    <citation type="submission" date="2021-12" db="EMBL/GenBank/DDBJ databases">
        <title>Discovery of the Pendulisporaceae a myxobacterial family with distinct sporulation behavior and unique specialized metabolism.</title>
        <authorList>
            <person name="Garcia R."/>
            <person name="Popoff A."/>
            <person name="Bader C.D."/>
            <person name="Loehr J."/>
            <person name="Walesch S."/>
            <person name="Walt C."/>
            <person name="Boldt J."/>
            <person name="Bunk B."/>
            <person name="Haeckl F.J.F.P.J."/>
            <person name="Gunesch A.P."/>
            <person name="Birkelbach J."/>
            <person name="Nuebel U."/>
            <person name="Pietschmann T."/>
            <person name="Bach T."/>
            <person name="Mueller R."/>
        </authorList>
    </citation>
    <scope>NUCLEOTIDE SEQUENCE [LARGE SCALE GENOMIC DNA]</scope>
    <source>
        <strain evidence="3 4">MSr12523</strain>
    </source>
</reference>
<name>A0ABZ2K807_9BACT</name>
<evidence type="ECO:0000256" key="1">
    <source>
        <dbReference type="SAM" id="SignalP"/>
    </source>
</evidence>
<dbReference type="InterPro" id="IPR029010">
    <property type="entry name" value="ThuA-like"/>
</dbReference>
<protein>
    <submittedName>
        <fullName evidence="3">ThuA domain-containing protein</fullName>
    </submittedName>
</protein>
<feature type="domain" description="ThuA-like" evidence="2">
    <location>
        <begin position="71"/>
        <end position="287"/>
    </location>
</feature>
<dbReference type="SUPFAM" id="SSF52317">
    <property type="entry name" value="Class I glutamine amidotransferase-like"/>
    <property type="match status" value="1"/>
</dbReference>
<dbReference type="EMBL" id="CP089982">
    <property type="protein sequence ID" value="WXA94813.1"/>
    <property type="molecule type" value="Genomic_DNA"/>
</dbReference>
<evidence type="ECO:0000259" key="2">
    <source>
        <dbReference type="Pfam" id="PF06283"/>
    </source>
</evidence>
<dbReference type="Gene3D" id="3.40.50.880">
    <property type="match status" value="1"/>
</dbReference>
<dbReference type="Proteomes" id="UP001379533">
    <property type="component" value="Chromosome"/>
</dbReference>